<evidence type="ECO:0000313" key="8">
    <source>
        <dbReference type="EMBL" id="WPB87106.1"/>
    </source>
</evidence>
<dbReference type="RefSeq" id="WP_318651063.1">
    <property type="nucleotide sequence ID" value="NZ_CP137852.1"/>
</dbReference>
<feature type="domain" description="EamA" evidence="7">
    <location>
        <begin position="160"/>
        <end position="294"/>
    </location>
</feature>
<evidence type="ECO:0000256" key="6">
    <source>
        <dbReference type="SAM" id="Phobius"/>
    </source>
</evidence>
<feature type="transmembrane region" description="Helical" evidence="6">
    <location>
        <begin position="277"/>
        <end position="295"/>
    </location>
</feature>
<feature type="transmembrane region" description="Helical" evidence="6">
    <location>
        <begin position="103"/>
        <end position="124"/>
    </location>
</feature>
<proteinExistence type="inferred from homology"/>
<keyword evidence="5 6" id="KW-0472">Membrane</keyword>
<feature type="transmembrane region" description="Helical" evidence="6">
    <location>
        <begin position="156"/>
        <end position="178"/>
    </location>
</feature>
<dbReference type="PANTHER" id="PTHR32322">
    <property type="entry name" value="INNER MEMBRANE TRANSPORTER"/>
    <property type="match status" value="1"/>
</dbReference>
<organism evidence="8 9">
    <name type="scientific">Sediminicoccus rosea</name>
    <dbReference type="NCBI Taxonomy" id="1225128"/>
    <lineage>
        <taxon>Bacteria</taxon>
        <taxon>Pseudomonadati</taxon>
        <taxon>Pseudomonadota</taxon>
        <taxon>Alphaproteobacteria</taxon>
        <taxon>Acetobacterales</taxon>
        <taxon>Roseomonadaceae</taxon>
        <taxon>Sediminicoccus</taxon>
    </lineage>
</organism>
<evidence type="ECO:0000256" key="3">
    <source>
        <dbReference type="ARBA" id="ARBA00022692"/>
    </source>
</evidence>
<evidence type="ECO:0000313" key="9">
    <source>
        <dbReference type="Proteomes" id="UP001305521"/>
    </source>
</evidence>
<comment type="subcellular location">
    <subcellularLocation>
        <location evidence="1">Membrane</location>
        <topology evidence="1">Multi-pass membrane protein</topology>
    </subcellularLocation>
</comment>
<accession>A0ABZ0PN06</accession>
<feature type="transmembrane region" description="Helical" evidence="6">
    <location>
        <begin position="190"/>
        <end position="209"/>
    </location>
</feature>
<evidence type="ECO:0000256" key="4">
    <source>
        <dbReference type="ARBA" id="ARBA00022989"/>
    </source>
</evidence>
<keyword evidence="4 6" id="KW-1133">Transmembrane helix</keyword>
<dbReference type="InterPro" id="IPR037185">
    <property type="entry name" value="EmrE-like"/>
</dbReference>
<dbReference type="Proteomes" id="UP001305521">
    <property type="component" value="Chromosome"/>
</dbReference>
<protein>
    <submittedName>
        <fullName evidence="8">DMT family transporter</fullName>
    </submittedName>
</protein>
<feature type="transmembrane region" description="Helical" evidence="6">
    <location>
        <begin position="221"/>
        <end position="243"/>
    </location>
</feature>
<sequence length="297" mass="31137">MSPTISEKGARPAWLTAAPFLFVSLWSGGFTAIKLCLPHAEPMTLQVMRYATVVAVLLPLWLLLRPAWPERATLMHLVRMGLLVQFAYFACMNLAMANGMGPGTIALLIGLQPVLVALLAPAVVGDPPVGLRGWAGLMLGMLGAAMVIASGSGFAASGWLGLGFALLALSVMTAGALLERKSGRPTHLVTANLVMCSVALVASIPVAWATETMVVDWAPGLFIGLGYMVFVNSLISLSILFAMLRHGEAARASSVFFLVPPLAAFIAWMVLGDEMAWLAIAGTAVAVVGVALVVAKR</sequence>
<evidence type="ECO:0000256" key="5">
    <source>
        <dbReference type="ARBA" id="ARBA00023136"/>
    </source>
</evidence>
<evidence type="ECO:0000256" key="1">
    <source>
        <dbReference type="ARBA" id="ARBA00004141"/>
    </source>
</evidence>
<comment type="similarity">
    <text evidence="2">Belongs to the EamA transporter family.</text>
</comment>
<reference evidence="8 9" key="1">
    <citation type="submission" date="2023-11" db="EMBL/GenBank/DDBJ databases">
        <title>Arctic aerobic anoxygenic photoheterotroph Sediminicoccus rosea KRV36 adapts its photosynthesis to long days of polar summer.</title>
        <authorList>
            <person name="Tomasch J."/>
            <person name="Kopejtka K."/>
            <person name="Bily T."/>
            <person name="Gardiner A.T."/>
            <person name="Gardian Z."/>
            <person name="Shivaramu S."/>
            <person name="Koblizek M."/>
            <person name="Engelhardt F."/>
            <person name="Kaftan D."/>
        </authorList>
    </citation>
    <scope>NUCLEOTIDE SEQUENCE [LARGE SCALE GENOMIC DNA]</scope>
    <source>
        <strain evidence="8 9">R-30</strain>
    </source>
</reference>
<evidence type="ECO:0000259" key="7">
    <source>
        <dbReference type="Pfam" id="PF00892"/>
    </source>
</evidence>
<dbReference type="EMBL" id="CP137852">
    <property type="protein sequence ID" value="WPB87106.1"/>
    <property type="molecule type" value="Genomic_DNA"/>
</dbReference>
<keyword evidence="3 6" id="KW-0812">Transmembrane</keyword>
<feature type="domain" description="EamA" evidence="7">
    <location>
        <begin position="20"/>
        <end position="148"/>
    </location>
</feature>
<feature type="transmembrane region" description="Helical" evidence="6">
    <location>
        <begin position="255"/>
        <end position="271"/>
    </location>
</feature>
<dbReference type="InterPro" id="IPR050638">
    <property type="entry name" value="AA-Vitamin_Transporters"/>
</dbReference>
<dbReference type="PANTHER" id="PTHR32322:SF2">
    <property type="entry name" value="EAMA DOMAIN-CONTAINING PROTEIN"/>
    <property type="match status" value="1"/>
</dbReference>
<keyword evidence="9" id="KW-1185">Reference proteome</keyword>
<evidence type="ECO:0000256" key="2">
    <source>
        <dbReference type="ARBA" id="ARBA00007362"/>
    </source>
</evidence>
<dbReference type="Pfam" id="PF00892">
    <property type="entry name" value="EamA"/>
    <property type="match status" value="2"/>
</dbReference>
<feature type="transmembrane region" description="Helical" evidence="6">
    <location>
        <begin position="76"/>
        <end position="97"/>
    </location>
</feature>
<gene>
    <name evidence="8" type="ORF">R9Z33_09560</name>
</gene>
<dbReference type="InterPro" id="IPR000620">
    <property type="entry name" value="EamA_dom"/>
</dbReference>
<feature type="transmembrane region" description="Helical" evidence="6">
    <location>
        <begin position="12"/>
        <end position="35"/>
    </location>
</feature>
<dbReference type="SUPFAM" id="SSF103481">
    <property type="entry name" value="Multidrug resistance efflux transporter EmrE"/>
    <property type="match status" value="2"/>
</dbReference>
<name>A0ABZ0PN06_9PROT</name>
<feature type="transmembrane region" description="Helical" evidence="6">
    <location>
        <begin position="131"/>
        <end position="150"/>
    </location>
</feature>
<feature type="transmembrane region" description="Helical" evidence="6">
    <location>
        <begin position="47"/>
        <end position="64"/>
    </location>
</feature>